<gene>
    <name evidence="3" type="ORF">B0A52_09827</name>
</gene>
<name>A0A438MQQ8_EXOME</name>
<feature type="region of interest" description="Disordered" evidence="1">
    <location>
        <begin position="1"/>
        <end position="65"/>
    </location>
</feature>
<feature type="transmembrane region" description="Helical" evidence="2">
    <location>
        <begin position="81"/>
        <end position="104"/>
    </location>
</feature>
<sequence length="465" mass="51609">MGSVPSDHKDGRDRPSKPRVDDEQDQGNRNSFNKPVSKEEAQSRKYSQNEPHAEGHGEKLPFNSFAQDHRGTSERRIKRHWYPFVLLGIFLNISLLIGCFYIIYAAHEYATNRGRFLGVACAITFAPLLPACLLLFSPLPHMLKEHRNAFSERDSSPRWKNVVNIIAALASFTIVICYLLLSAIPAYNTPIWESGVEFLDQVPVPAIAFVVQHTDRSGRELPINYTLIDGISATSVTYTEFDVQSTTDTPGGVYYETIQQHQYGSFTAIVANNSALSSEVASPMGTGISVTVFLTYNSTRAEQIPGNVPQMIFAIFDPRIPVSAILECGLVQPPAVSAFTDNTIILSMTQISDPHRIITPAGDAPPFCEDIYRRVMTDKSRPLTLFNSGLTSSSPVVDNYREDCDVSRNSSTVCRSSVTMVYGSQFVQSQKSIPGRSKQSIWIDIGAIVGAVQFFTWLFLIFFHG</sequence>
<accession>A0A438MQQ8</accession>
<dbReference type="OrthoDB" id="5430498at2759"/>
<evidence type="ECO:0000313" key="4">
    <source>
        <dbReference type="Proteomes" id="UP000288859"/>
    </source>
</evidence>
<feature type="transmembrane region" description="Helical" evidence="2">
    <location>
        <begin position="161"/>
        <end position="181"/>
    </location>
</feature>
<evidence type="ECO:0000313" key="3">
    <source>
        <dbReference type="EMBL" id="RVX65942.1"/>
    </source>
</evidence>
<comment type="caution">
    <text evidence="3">The sequence shown here is derived from an EMBL/GenBank/DDBJ whole genome shotgun (WGS) entry which is preliminary data.</text>
</comment>
<reference evidence="3 4" key="1">
    <citation type="submission" date="2017-03" db="EMBL/GenBank/DDBJ databases">
        <title>Genomes of endolithic fungi from Antarctica.</title>
        <authorList>
            <person name="Coleine C."/>
            <person name="Masonjones S."/>
            <person name="Stajich J.E."/>
        </authorList>
    </citation>
    <scope>NUCLEOTIDE SEQUENCE [LARGE SCALE GENOMIC DNA]</scope>
    <source>
        <strain evidence="3 4">CCFEE 6314</strain>
    </source>
</reference>
<organism evidence="3 4">
    <name type="scientific">Exophiala mesophila</name>
    <name type="common">Black yeast-like fungus</name>
    <dbReference type="NCBI Taxonomy" id="212818"/>
    <lineage>
        <taxon>Eukaryota</taxon>
        <taxon>Fungi</taxon>
        <taxon>Dikarya</taxon>
        <taxon>Ascomycota</taxon>
        <taxon>Pezizomycotina</taxon>
        <taxon>Eurotiomycetes</taxon>
        <taxon>Chaetothyriomycetidae</taxon>
        <taxon>Chaetothyriales</taxon>
        <taxon>Herpotrichiellaceae</taxon>
        <taxon>Exophiala</taxon>
    </lineage>
</organism>
<proteinExistence type="predicted"/>
<dbReference type="AlphaFoldDB" id="A0A438MQQ8"/>
<feature type="transmembrane region" description="Helical" evidence="2">
    <location>
        <begin position="116"/>
        <end position="140"/>
    </location>
</feature>
<feature type="transmembrane region" description="Helical" evidence="2">
    <location>
        <begin position="441"/>
        <end position="463"/>
    </location>
</feature>
<keyword evidence="2" id="KW-1133">Transmembrane helix</keyword>
<keyword evidence="2" id="KW-0812">Transmembrane</keyword>
<protein>
    <submittedName>
        <fullName evidence="3">Uncharacterized protein</fullName>
    </submittedName>
</protein>
<feature type="compositionally biased region" description="Basic and acidic residues" evidence="1">
    <location>
        <begin position="1"/>
        <end position="21"/>
    </location>
</feature>
<evidence type="ECO:0000256" key="2">
    <source>
        <dbReference type="SAM" id="Phobius"/>
    </source>
</evidence>
<keyword evidence="2" id="KW-0472">Membrane</keyword>
<dbReference type="Proteomes" id="UP000288859">
    <property type="component" value="Unassembled WGS sequence"/>
</dbReference>
<evidence type="ECO:0000256" key="1">
    <source>
        <dbReference type="SAM" id="MobiDB-lite"/>
    </source>
</evidence>
<dbReference type="EMBL" id="NAJM01000073">
    <property type="protein sequence ID" value="RVX65942.1"/>
    <property type="molecule type" value="Genomic_DNA"/>
</dbReference>